<keyword evidence="2" id="KW-1185">Reference proteome</keyword>
<evidence type="ECO:0000313" key="1">
    <source>
        <dbReference type="EMBL" id="QPC44634.1"/>
    </source>
</evidence>
<dbReference type="KEGG" id="kmn:HW532_19170"/>
<name>A0A7S8C777_9HYPH</name>
<sequence length="235" mass="24365">MTVTAPYYTLATPRLSGFLYIGDDMQTNAANQAAMLFPAMPIGKPQADRLVVSLLMSSRYSSEGQSGSNSWIEDAFIGGVAATRNDGISSTERTPTAIASRLVPTGRTADIAYTLRNPQRGAAVGVGVFYGLSTDAAADSDRLRFSSDHTPSLAITIPAGGIGLWSVGIGADRASTLAWTGATEIARRVDAGSFVWSAALVVNDTGGDLVGHEAEASWTFDATCTMCAASFAPGA</sequence>
<organism evidence="1 2">
    <name type="scientific">Kaustia mangrovi</name>
    <dbReference type="NCBI Taxonomy" id="2593653"/>
    <lineage>
        <taxon>Bacteria</taxon>
        <taxon>Pseudomonadati</taxon>
        <taxon>Pseudomonadota</taxon>
        <taxon>Alphaproteobacteria</taxon>
        <taxon>Hyphomicrobiales</taxon>
        <taxon>Parvibaculaceae</taxon>
        <taxon>Kaustia</taxon>
    </lineage>
</organism>
<accession>A0A7S8C777</accession>
<proteinExistence type="predicted"/>
<dbReference type="RefSeq" id="WP_213162005.1">
    <property type="nucleotide sequence ID" value="NZ_CP058214.1"/>
</dbReference>
<reference evidence="1 2" key="1">
    <citation type="submission" date="2020-06" db="EMBL/GenBank/DDBJ databases">
        <title>Genome sequence of 2 isolates from Red Sea Mangroves.</title>
        <authorList>
            <person name="Sefrji F."/>
            <person name="Michoud G."/>
            <person name="Merlino G."/>
            <person name="Daffonchio D."/>
        </authorList>
    </citation>
    <scope>NUCLEOTIDE SEQUENCE [LARGE SCALE GENOMIC DNA]</scope>
    <source>
        <strain evidence="1 2">R1DC25</strain>
    </source>
</reference>
<dbReference type="Proteomes" id="UP000593594">
    <property type="component" value="Chromosome"/>
</dbReference>
<dbReference type="EMBL" id="CP058214">
    <property type="protein sequence ID" value="QPC44634.1"/>
    <property type="molecule type" value="Genomic_DNA"/>
</dbReference>
<protein>
    <submittedName>
        <fullName evidence="1">Uncharacterized protein</fullName>
    </submittedName>
</protein>
<evidence type="ECO:0000313" key="2">
    <source>
        <dbReference type="Proteomes" id="UP000593594"/>
    </source>
</evidence>
<dbReference type="AlphaFoldDB" id="A0A7S8C777"/>
<gene>
    <name evidence="1" type="ORF">HW532_19170</name>
</gene>